<dbReference type="InterPro" id="IPR000515">
    <property type="entry name" value="MetI-like"/>
</dbReference>
<dbReference type="Pfam" id="PF00528">
    <property type="entry name" value="BPD_transp_1"/>
    <property type="match status" value="1"/>
</dbReference>
<feature type="domain" description="ABC transmembrane type-1" evidence="9">
    <location>
        <begin position="23"/>
        <end position="211"/>
    </location>
</feature>
<dbReference type="InterPro" id="IPR043429">
    <property type="entry name" value="ArtM/GltK/GlnP/TcyL/YhdX-like"/>
</dbReference>
<dbReference type="Proteomes" id="UP001242480">
    <property type="component" value="Unassembled WGS sequence"/>
</dbReference>
<accession>A0ABU0JD63</accession>
<dbReference type="PROSITE" id="PS50928">
    <property type="entry name" value="ABC_TM1"/>
    <property type="match status" value="1"/>
</dbReference>
<dbReference type="NCBIfam" id="TIGR01726">
    <property type="entry name" value="HEQRo_perm_3TM"/>
    <property type="match status" value="1"/>
</dbReference>
<evidence type="ECO:0000259" key="9">
    <source>
        <dbReference type="PROSITE" id="PS50928"/>
    </source>
</evidence>
<evidence type="ECO:0000256" key="8">
    <source>
        <dbReference type="RuleBase" id="RU363032"/>
    </source>
</evidence>
<keyword evidence="11" id="KW-1185">Reference proteome</keyword>
<evidence type="ECO:0000313" key="10">
    <source>
        <dbReference type="EMBL" id="MDQ0472224.1"/>
    </source>
</evidence>
<dbReference type="InterPro" id="IPR035906">
    <property type="entry name" value="MetI-like_sf"/>
</dbReference>
<dbReference type="Gene3D" id="1.10.3720.10">
    <property type="entry name" value="MetI-like"/>
    <property type="match status" value="1"/>
</dbReference>
<name>A0ABU0JD63_9HYPH</name>
<dbReference type="PANTHER" id="PTHR30614:SF35">
    <property type="entry name" value="ABC TRANSPORTER PERMEASE PROTEIN"/>
    <property type="match status" value="1"/>
</dbReference>
<dbReference type="CDD" id="cd06261">
    <property type="entry name" value="TM_PBP2"/>
    <property type="match status" value="1"/>
</dbReference>
<feature type="transmembrane region" description="Helical" evidence="8">
    <location>
        <begin position="193"/>
        <end position="219"/>
    </location>
</feature>
<protein>
    <submittedName>
        <fullName evidence="10">Polar amino acid transport system permease protein</fullName>
    </submittedName>
</protein>
<dbReference type="PANTHER" id="PTHR30614">
    <property type="entry name" value="MEMBRANE COMPONENT OF AMINO ACID ABC TRANSPORTER"/>
    <property type="match status" value="1"/>
</dbReference>
<gene>
    <name evidence="10" type="ORF">QO011_005253</name>
</gene>
<organism evidence="10 11">
    <name type="scientific">Labrys wisconsinensis</name>
    <dbReference type="NCBI Taxonomy" id="425677"/>
    <lineage>
        <taxon>Bacteria</taxon>
        <taxon>Pseudomonadati</taxon>
        <taxon>Pseudomonadota</taxon>
        <taxon>Alphaproteobacteria</taxon>
        <taxon>Hyphomicrobiales</taxon>
        <taxon>Xanthobacteraceae</taxon>
        <taxon>Labrys</taxon>
    </lineage>
</organism>
<dbReference type="InterPro" id="IPR010065">
    <property type="entry name" value="AA_ABC_transptr_permease_3TM"/>
</dbReference>
<reference evidence="10 11" key="1">
    <citation type="submission" date="2023-07" db="EMBL/GenBank/DDBJ databases">
        <title>Genomic Encyclopedia of Type Strains, Phase IV (KMG-IV): sequencing the most valuable type-strain genomes for metagenomic binning, comparative biology and taxonomic classification.</title>
        <authorList>
            <person name="Goeker M."/>
        </authorList>
    </citation>
    <scope>NUCLEOTIDE SEQUENCE [LARGE SCALE GENOMIC DNA]</scope>
    <source>
        <strain evidence="10 11">DSM 19619</strain>
    </source>
</reference>
<comment type="caution">
    <text evidence="10">The sequence shown here is derived from an EMBL/GenBank/DDBJ whole genome shotgun (WGS) entry which is preliminary data.</text>
</comment>
<keyword evidence="7 8" id="KW-0472">Membrane</keyword>
<evidence type="ECO:0000256" key="6">
    <source>
        <dbReference type="ARBA" id="ARBA00022989"/>
    </source>
</evidence>
<evidence type="ECO:0000256" key="7">
    <source>
        <dbReference type="ARBA" id="ARBA00023136"/>
    </source>
</evidence>
<comment type="subcellular location">
    <subcellularLocation>
        <location evidence="1">Cell inner membrane</location>
        <topology evidence="1">Multi-pass membrane protein</topology>
    </subcellularLocation>
    <subcellularLocation>
        <location evidence="8">Cell membrane</location>
        <topology evidence="8">Multi-pass membrane protein</topology>
    </subcellularLocation>
</comment>
<feature type="transmembrane region" description="Helical" evidence="8">
    <location>
        <begin position="76"/>
        <end position="101"/>
    </location>
</feature>
<keyword evidence="5 8" id="KW-0812">Transmembrane</keyword>
<keyword evidence="3 8" id="KW-0813">Transport</keyword>
<keyword evidence="6 8" id="KW-1133">Transmembrane helix</keyword>
<proteinExistence type="inferred from homology"/>
<dbReference type="EMBL" id="JAUSVX010000011">
    <property type="protein sequence ID" value="MDQ0472224.1"/>
    <property type="molecule type" value="Genomic_DNA"/>
</dbReference>
<keyword evidence="4" id="KW-1003">Cell membrane</keyword>
<evidence type="ECO:0000256" key="4">
    <source>
        <dbReference type="ARBA" id="ARBA00022475"/>
    </source>
</evidence>
<evidence type="ECO:0000256" key="5">
    <source>
        <dbReference type="ARBA" id="ARBA00022692"/>
    </source>
</evidence>
<feature type="transmembrane region" description="Helical" evidence="8">
    <location>
        <begin position="23"/>
        <end position="46"/>
    </location>
</feature>
<evidence type="ECO:0000256" key="1">
    <source>
        <dbReference type="ARBA" id="ARBA00004429"/>
    </source>
</evidence>
<comment type="similarity">
    <text evidence="2">Belongs to the binding-protein-dependent transport system permease family. HisMQ subfamily.</text>
</comment>
<evidence type="ECO:0000313" key="11">
    <source>
        <dbReference type="Proteomes" id="UP001242480"/>
    </source>
</evidence>
<dbReference type="SUPFAM" id="SSF161098">
    <property type="entry name" value="MetI-like"/>
    <property type="match status" value="1"/>
</dbReference>
<sequence length="229" mass="24682">MTMGLDLDFTTVLERWQSLLDGAVLTLELALMATVLGAAIGVLGAIGRGSASRAVAGACGFYVEAIRNTPLLVQIFLVYFGLASIGLKLSAFTVAATALTINVGAYTTEIMRAGFDAIPRGQIEAAEGLALSRVQIYWHIILLPAVERVYPALTSQFVLLMLASSVTSQISAEELTAVANYIQSDTYRAFETYILVALIYVVLSLVMRTGFWGLGLVLFPRRRRLGTPL</sequence>
<evidence type="ECO:0000256" key="3">
    <source>
        <dbReference type="ARBA" id="ARBA00022448"/>
    </source>
</evidence>
<evidence type="ECO:0000256" key="2">
    <source>
        <dbReference type="ARBA" id="ARBA00010072"/>
    </source>
</evidence>